<keyword evidence="1" id="KW-0812">Transmembrane</keyword>
<dbReference type="EMBL" id="CP003364">
    <property type="protein sequence ID" value="AGA25539.1"/>
    <property type="molecule type" value="Genomic_DNA"/>
</dbReference>
<proteinExistence type="predicted"/>
<dbReference type="AlphaFoldDB" id="L0D805"/>
<gene>
    <name evidence="2" type="ordered locus">Sinac_1143</name>
</gene>
<keyword evidence="1" id="KW-1133">Transmembrane helix</keyword>
<evidence type="ECO:0000256" key="1">
    <source>
        <dbReference type="SAM" id="Phobius"/>
    </source>
</evidence>
<organism evidence="2 3">
    <name type="scientific">Singulisphaera acidiphila (strain ATCC BAA-1392 / DSM 18658 / VKM B-2454 / MOB10)</name>
    <dbReference type="NCBI Taxonomy" id="886293"/>
    <lineage>
        <taxon>Bacteria</taxon>
        <taxon>Pseudomonadati</taxon>
        <taxon>Planctomycetota</taxon>
        <taxon>Planctomycetia</taxon>
        <taxon>Isosphaerales</taxon>
        <taxon>Isosphaeraceae</taxon>
        <taxon>Singulisphaera</taxon>
    </lineage>
</organism>
<accession>L0D805</accession>
<feature type="transmembrane region" description="Helical" evidence="1">
    <location>
        <begin position="29"/>
        <end position="49"/>
    </location>
</feature>
<keyword evidence="1" id="KW-0472">Membrane</keyword>
<protein>
    <recommendedName>
        <fullName evidence="4">HEAT repeat protein</fullName>
    </recommendedName>
</protein>
<reference evidence="2 3" key="1">
    <citation type="submission" date="2012-02" db="EMBL/GenBank/DDBJ databases">
        <title>Complete sequence of chromosome of Singulisphaera acidiphila DSM 18658.</title>
        <authorList>
            <consortium name="US DOE Joint Genome Institute (JGI-PGF)"/>
            <person name="Lucas S."/>
            <person name="Copeland A."/>
            <person name="Lapidus A."/>
            <person name="Glavina del Rio T."/>
            <person name="Dalin E."/>
            <person name="Tice H."/>
            <person name="Bruce D."/>
            <person name="Goodwin L."/>
            <person name="Pitluck S."/>
            <person name="Peters L."/>
            <person name="Ovchinnikova G."/>
            <person name="Chertkov O."/>
            <person name="Kyrpides N."/>
            <person name="Mavromatis K."/>
            <person name="Ivanova N."/>
            <person name="Brettin T."/>
            <person name="Detter J.C."/>
            <person name="Han C."/>
            <person name="Larimer F."/>
            <person name="Land M."/>
            <person name="Hauser L."/>
            <person name="Markowitz V."/>
            <person name="Cheng J.-F."/>
            <person name="Hugenholtz P."/>
            <person name="Woyke T."/>
            <person name="Wu D."/>
            <person name="Tindall B."/>
            <person name="Pomrenke H."/>
            <person name="Brambilla E."/>
            <person name="Klenk H.-P."/>
            <person name="Eisen J.A."/>
        </authorList>
    </citation>
    <scope>NUCLEOTIDE SEQUENCE [LARGE SCALE GENOMIC DNA]</scope>
    <source>
        <strain evidence="3">ATCC BAA-1392 / DSM 18658 / VKM B-2454 / MOB10</strain>
    </source>
</reference>
<dbReference type="HOGENOM" id="CLU_1776192_0_0_0"/>
<keyword evidence="3" id="KW-1185">Reference proteome</keyword>
<evidence type="ECO:0000313" key="2">
    <source>
        <dbReference type="EMBL" id="AGA25539.1"/>
    </source>
</evidence>
<name>L0D805_SINAD</name>
<evidence type="ECO:0000313" key="3">
    <source>
        <dbReference type="Proteomes" id="UP000010798"/>
    </source>
</evidence>
<dbReference type="KEGG" id="saci:Sinac_1143"/>
<dbReference type="STRING" id="886293.Sinac_1143"/>
<evidence type="ECO:0008006" key="4">
    <source>
        <dbReference type="Google" id="ProtNLM"/>
    </source>
</evidence>
<sequence length="146" mass="16780">MQHTEQRSRPYDKRKERFLTARSHSRPHLWRVVGITLPLVALTFGCSIAPRNFRGMTHPAAITRARSVGLGRGLPESQVIPTLIGKLDDPDPVVRLSAHEELRRRSGQDFGYLPWAPPEERTKSVTQWRAWWERRRGSLAKSPQNP</sequence>
<dbReference type="Proteomes" id="UP000010798">
    <property type="component" value="Chromosome"/>
</dbReference>